<gene>
    <name evidence="1" type="ORF">F6B40_04000</name>
</gene>
<evidence type="ECO:0000313" key="1">
    <source>
        <dbReference type="EMBL" id="KAA9134866.1"/>
    </source>
</evidence>
<dbReference type="RefSeq" id="WP_150892222.1">
    <property type="nucleotide sequence ID" value="NZ_VYUY01000006.1"/>
</dbReference>
<dbReference type="AlphaFoldDB" id="A0A5N0TLM8"/>
<proteinExistence type="predicted"/>
<reference evidence="2" key="1">
    <citation type="submission" date="2019-09" db="EMBL/GenBank/DDBJ databases">
        <title>Mumia zhuanghuii sp. nov. isolated from the intestinal contents of plateau pika (Ochotona curzoniae) in the Qinghai-Tibet plateau of China.</title>
        <authorList>
            <person name="Tian Z."/>
        </authorList>
    </citation>
    <scope>NUCLEOTIDE SEQUENCE [LARGE SCALE GENOMIC DNA]</scope>
    <source>
        <strain evidence="2">L-033</strain>
    </source>
</reference>
<keyword evidence="2" id="KW-1185">Reference proteome</keyword>
<name>A0A5N0TLM8_9MICO</name>
<comment type="caution">
    <text evidence="1">The sequence shown here is derived from an EMBL/GenBank/DDBJ whole genome shotgun (WGS) entry which is preliminary data.</text>
</comment>
<organism evidence="1 2">
    <name type="scientific">Microbacterium caowuchunii</name>
    <dbReference type="NCBI Taxonomy" id="2614638"/>
    <lineage>
        <taxon>Bacteria</taxon>
        <taxon>Bacillati</taxon>
        <taxon>Actinomycetota</taxon>
        <taxon>Actinomycetes</taxon>
        <taxon>Micrococcales</taxon>
        <taxon>Microbacteriaceae</taxon>
        <taxon>Microbacterium</taxon>
    </lineage>
</organism>
<dbReference type="Proteomes" id="UP000326838">
    <property type="component" value="Unassembled WGS sequence"/>
</dbReference>
<sequence>MPVPADWYPHRRPDGEIVGWIVPDLQGFRAVDLLGRAVGSTSVDWLVAEALLEDRGIGYLADRYTLRLPDGSERPVRIAETSSEGITVVADEFGMASAVGAVHERFRLSFPAPEDLQPRP</sequence>
<protein>
    <submittedName>
        <fullName evidence="1">Uncharacterized protein</fullName>
    </submittedName>
</protein>
<accession>A0A5N0TLM8</accession>
<dbReference type="EMBL" id="VYUY01000006">
    <property type="protein sequence ID" value="KAA9134866.1"/>
    <property type="molecule type" value="Genomic_DNA"/>
</dbReference>
<evidence type="ECO:0000313" key="2">
    <source>
        <dbReference type="Proteomes" id="UP000326838"/>
    </source>
</evidence>